<dbReference type="GO" id="GO:0000027">
    <property type="term" value="P:ribosomal large subunit assembly"/>
    <property type="evidence" value="ECO:0007669"/>
    <property type="project" value="TreeGrafter"/>
</dbReference>
<dbReference type="GO" id="GO:0005634">
    <property type="term" value="C:nucleus"/>
    <property type="evidence" value="ECO:0007669"/>
    <property type="project" value="TreeGrafter"/>
</dbReference>
<gene>
    <name evidence="6" type="ORF">DL764_004613</name>
</gene>
<keyword evidence="7" id="KW-1185">Reference proteome</keyword>
<dbReference type="InterPro" id="IPR036397">
    <property type="entry name" value="RNaseH_sf"/>
</dbReference>
<dbReference type="PANTHER" id="PTHR12801">
    <property type="entry name" value="RNA EXONUCLEASE REXO1 / RECO3 FAMILY MEMBER-RELATED"/>
    <property type="match status" value="1"/>
</dbReference>
<dbReference type="InterPro" id="IPR013520">
    <property type="entry name" value="Ribonucl_H"/>
</dbReference>
<reference evidence="6 7" key="1">
    <citation type="submission" date="2018-06" db="EMBL/GenBank/DDBJ databases">
        <title>Complete Genomes of Monosporascus.</title>
        <authorList>
            <person name="Robinson A.J."/>
            <person name="Natvig D.O."/>
        </authorList>
    </citation>
    <scope>NUCLEOTIDE SEQUENCE [LARGE SCALE GENOMIC DNA]</scope>
    <source>
        <strain evidence="6 7">CBS 110550</strain>
    </source>
</reference>
<accession>A0A4Q4TG17</accession>
<dbReference type="Gene3D" id="3.30.420.10">
    <property type="entry name" value="Ribonuclease H-like superfamily/Ribonuclease H"/>
    <property type="match status" value="1"/>
</dbReference>
<dbReference type="PANTHER" id="PTHR12801:SF114">
    <property type="entry name" value="EXONUCLEASE, PUTATIVE (AFU_ORTHOLOGUE AFUA_7G00870)-RELATED"/>
    <property type="match status" value="1"/>
</dbReference>
<dbReference type="STRING" id="155417.A0A4Q4TG17"/>
<dbReference type="OrthoDB" id="16516at2759"/>
<feature type="region of interest" description="Disordered" evidence="4">
    <location>
        <begin position="309"/>
        <end position="334"/>
    </location>
</feature>
<dbReference type="InterPro" id="IPR047021">
    <property type="entry name" value="REXO1/3/4-like"/>
</dbReference>
<keyword evidence="3" id="KW-0269">Exonuclease</keyword>
<evidence type="ECO:0000256" key="2">
    <source>
        <dbReference type="ARBA" id="ARBA00022801"/>
    </source>
</evidence>
<evidence type="ECO:0000256" key="4">
    <source>
        <dbReference type="SAM" id="MobiDB-lite"/>
    </source>
</evidence>
<dbReference type="GO" id="GO:0004527">
    <property type="term" value="F:exonuclease activity"/>
    <property type="evidence" value="ECO:0007669"/>
    <property type="project" value="UniProtKB-KW"/>
</dbReference>
<protein>
    <recommendedName>
        <fullName evidence="5">Exonuclease domain-containing protein</fullName>
    </recommendedName>
</protein>
<dbReference type="GO" id="GO:0003676">
    <property type="term" value="F:nucleic acid binding"/>
    <property type="evidence" value="ECO:0007669"/>
    <property type="project" value="InterPro"/>
</dbReference>
<name>A0A4Q4TG17_9PEZI</name>
<feature type="domain" description="Exonuclease" evidence="5">
    <location>
        <begin position="108"/>
        <end position="287"/>
    </location>
</feature>
<dbReference type="SUPFAM" id="SSF53098">
    <property type="entry name" value="Ribonuclease H-like"/>
    <property type="match status" value="1"/>
</dbReference>
<evidence type="ECO:0000313" key="7">
    <source>
        <dbReference type="Proteomes" id="UP000293360"/>
    </source>
</evidence>
<dbReference type="CDD" id="cd06137">
    <property type="entry name" value="DEDDh_RNase"/>
    <property type="match status" value="1"/>
</dbReference>
<dbReference type="InterPro" id="IPR012337">
    <property type="entry name" value="RNaseH-like_sf"/>
</dbReference>
<dbReference type="Pfam" id="PF00929">
    <property type="entry name" value="RNase_T"/>
    <property type="match status" value="1"/>
</dbReference>
<evidence type="ECO:0000256" key="1">
    <source>
        <dbReference type="ARBA" id="ARBA00022722"/>
    </source>
</evidence>
<organism evidence="6 7">
    <name type="scientific">Monosporascus ibericus</name>
    <dbReference type="NCBI Taxonomy" id="155417"/>
    <lineage>
        <taxon>Eukaryota</taxon>
        <taxon>Fungi</taxon>
        <taxon>Dikarya</taxon>
        <taxon>Ascomycota</taxon>
        <taxon>Pezizomycotina</taxon>
        <taxon>Sordariomycetes</taxon>
        <taxon>Xylariomycetidae</taxon>
        <taxon>Xylariales</taxon>
        <taxon>Xylariales incertae sedis</taxon>
        <taxon>Monosporascus</taxon>
    </lineage>
</organism>
<dbReference type="SMART" id="SM00479">
    <property type="entry name" value="EXOIII"/>
    <property type="match status" value="1"/>
</dbReference>
<comment type="caution">
    <text evidence="6">The sequence shown here is derived from an EMBL/GenBank/DDBJ whole genome shotgun (WGS) entry which is preliminary data.</text>
</comment>
<dbReference type="Proteomes" id="UP000293360">
    <property type="component" value="Unassembled WGS sequence"/>
</dbReference>
<evidence type="ECO:0000259" key="5">
    <source>
        <dbReference type="SMART" id="SM00479"/>
    </source>
</evidence>
<dbReference type="EMBL" id="QJNU01000220">
    <property type="protein sequence ID" value="RYP04223.1"/>
    <property type="molecule type" value="Genomic_DNA"/>
</dbReference>
<proteinExistence type="predicted"/>
<feature type="compositionally biased region" description="Basic and acidic residues" evidence="4">
    <location>
        <begin position="309"/>
        <end position="332"/>
    </location>
</feature>
<evidence type="ECO:0000313" key="6">
    <source>
        <dbReference type="EMBL" id="RYP04223.1"/>
    </source>
</evidence>
<dbReference type="AlphaFoldDB" id="A0A4Q4TG17"/>
<keyword evidence="2" id="KW-0378">Hydrolase</keyword>
<dbReference type="GO" id="GO:0006364">
    <property type="term" value="P:rRNA processing"/>
    <property type="evidence" value="ECO:0007669"/>
    <property type="project" value="TreeGrafter"/>
</dbReference>
<evidence type="ECO:0000256" key="3">
    <source>
        <dbReference type="ARBA" id="ARBA00022839"/>
    </source>
</evidence>
<keyword evidence="1" id="KW-0540">Nuclease</keyword>
<sequence>MAMTLIDTPANLAQPSIYPMIDASPQTTIPHRQNQYSLFSPAHQDILFEALKLRCHTEERLTTRRYLTPSKLTSLGDDVYVPKGVDLTDIISTRRLSRRLRIGEAKRRVVVLDCEMVGVPFWEGTNRREVSELGQLCAVDALTGEVLIDMLVQPTQKVSNWRTRYSGLSPAAVRSARSERRLLYGWRGARTELLKYVGPDTILIGHDLQSDLFMLRLAHDQVVDTAIQTAEAVFGMEDRLGRIWSLKDLAKTLLGMSIQVGKKGHDCVEDTLATREVALWCLRFPRELEAWAQDMRELLERQRVERERKMEEQKIKKRKEEEAKKAAEEAAHKNQHNLLDFAPPLILPGNLLS</sequence>